<dbReference type="AlphaFoldDB" id="A0A1V0B762"/>
<dbReference type="GO" id="GO:0006065">
    <property type="term" value="P:UDP-glucuronate biosynthetic process"/>
    <property type="evidence" value="ECO:0007669"/>
    <property type="project" value="UniProtKB-UniPathway"/>
</dbReference>
<dbReference type="InterPro" id="IPR008927">
    <property type="entry name" value="6-PGluconate_DH-like_C_sf"/>
</dbReference>
<dbReference type="InterPro" id="IPR017476">
    <property type="entry name" value="UDP-Glc/GDP-Man"/>
</dbReference>
<dbReference type="InterPro" id="IPR036291">
    <property type="entry name" value="NAD(P)-bd_dom_sf"/>
</dbReference>
<feature type="binding site" evidence="10">
    <location>
        <begin position="255"/>
        <end position="259"/>
    </location>
    <ligand>
        <name>substrate</name>
    </ligand>
</feature>
<feature type="binding site" evidence="10">
    <location>
        <begin position="155"/>
        <end position="158"/>
    </location>
    <ligand>
        <name>substrate</name>
    </ligand>
</feature>
<feature type="active site" description="Nucleophile" evidence="9">
    <location>
        <position position="266"/>
    </location>
</feature>
<dbReference type="RefSeq" id="WP_080050651.1">
    <property type="nucleotide sequence ID" value="NZ_CP020100.1"/>
</dbReference>
<reference evidence="13 14" key="1">
    <citation type="submission" date="2017-03" db="EMBL/GenBank/DDBJ databases">
        <title>Complete genome sequence of the novel DNRA strain Pseudomonas sp. S-6-2 isolated from Chinese polluted river sediment. Journal of Biotechnology.</title>
        <authorList>
            <person name="Li J."/>
            <person name="Xiang F."/>
            <person name="Wang L."/>
            <person name="Xi L."/>
            <person name="Liu J."/>
        </authorList>
    </citation>
    <scope>NUCLEOTIDE SEQUENCE [LARGE SCALE GENOMIC DNA]</scope>
    <source>
        <strain evidence="13 14">S-6-2</strain>
    </source>
</reference>
<dbReference type="PIRSF" id="PIRSF500134">
    <property type="entry name" value="UDPglc_DH_bac"/>
    <property type="match status" value="1"/>
</dbReference>
<dbReference type="STRING" id="1931241.BVH74_13905"/>
<evidence type="ECO:0000256" key="8">
    <source>
        <dbReference type="PIRNR" id="PIRNR000124"/>
    </source>
</evidence>
<feature type="binding site" evidence="11">
    <location>
        <position position="269"/>
    </location>
    <ligand>
        <name>NAD(+)</name>
        <dbReference type="ChEBI" id="CHEBI:57540"/>
    </ligand>
</feature>
<dbReference type="GO" id="GO:0051287">
    <property type="term" value="F:NAD binding"/>
    <property type="evidence" value="ECO:0007669"/>
    <property type="project" value="InterPro"/>
</dbReference>
<feature type="binding site" evidence="11">
    <location>
        <position position="121"/>
    </location>
    <ligand>
        <name>NAD(+)</name>
        <dbReference type="ChEBI" id="CHEBI:57540"/>
    </ligand>
</feature>
<feature type="binding site" evidence="10">
    <location>
        <position position="327"/>
    </location>
    <ligand>
        <name>substrate</name>
    </ligand>
</feature>
<dbReference type="EMBL" id="CP020100">
    <property type="protein sequence ID" value="AQZ95776.1"/>
    <property type="molecule type" value="Genomic_DNA"/>
</dbReference>
<dbReference type="Pfam" id="PF03720">
    <property type="entry name" value="UDPG_MGDP_dh_C"/>
    <property type="match status" value="1"/>
</dbReference>
<dbReference type="EC" id="1.1.1.22" evidence="3 8"/>
<comment type="similarity">
    <text evidence="2 8">Belongs to the UDP-glucose/GDP-mannose dehydrogenase family.</text>
</comment>
<accession>A0A1V0B762</accession>
<name>A0A1V0B762_9GAMM</name>
<dbReference type="PIRSF" id="PIRSF000124">
    <property type="entry name" value="UDPglc_GDPman_dh"/>
    <property type="match status" value="1"/>
</dbReference>
<dbReference type="InterPro" id="IPR028357">
    <property type="entry name" value="UDPglc_DH_bac"/>
</dbReference>
<dbReference type="Pfam" id="PF00984">
    <property type="entry name" value="UDPG_MGDP_dh"/>
    <property type="match status" value="1"/>
</dbReference>
<evidence type="ECO:0000256" key="3">
    <source>
        <dbReference type="ARBA" id="ARBA00012954"/>
    </source>
</evidence>
<evidence type="ECO:0000259" key="12">
    <source>
        <dbReference type="SMART" id="SM00984"/>
    </source>
</evidence>
<evidence type="ECO:0000313" key="14">
    <source>
        <dbReference type="Proteomes" id="UP000243488"/>
    </source>
</evidence>
<sequence>MRITVIGCGYVGLVTAACFAEMGNDVICVDQDRERIAALSDGRSPIYEPGIEALLAVNLSGRRLAFTTRLDQALERAEVVFIAVGTPSSADGSADISQILSVAASLGQYLMAPAIVVCKSTAPVGTACRVQAILDQHCARRHLNWRASVVSNPEFLKEGVAINDFMRPDRIIIGTEDDHAAEVMCALYAPFVRNHERILLMGRRAAEFSKYAANAFLATKISFMNEMASLSARLGVDIEQVRKGIGSDQRIGHQFIYAGCGYGGSCFPKDIRALLHMAEAEDQQLPLLSAVEARNSTQKQWLFRQISTRLGSNLRDMTVAIWGLSFKPGTDDIRDAPSLVLVKSLLDAGVRVQAFDPVAGTNIANQFAAAVARGQLQLSEDQYQAARFADALVLVTEWKQFRQPDFIRLRELMRRPLLIDGRNQYDPQALQAQGFEYVGVGRPSAEPQQRPALRIA</sequence>
<dbReference type="Gene3D" id="1.20.5.100">
    <property type="entry name" value="Cytochrome c1, transmembrane anchor, C-terminal"/>
    <property type="match status" value="1"/>
</dbReference>
<comment type="catalytic activity">
    <reaction evidence="7 8">
        <text>UDP-alpha-D-glucose + 2 NAD(+) + H2O = UDP-alpha-D-glucuronate + 2 NADH + 3 H(+)</text>
        <dbReference type="Rhea" id="RHEA:23596"/>
        <dbReference type="ChEBI" id="CHEBI:15377"/>
        <dbReference type="ChEBI" id="CHEBI:15378"/>
        <dbReference type="ChEBI" id="CHEBI:57540"/>
        <dbReference type="ChEBI" id="CHEBI:57945"/>
        <dbReference type="ChEBI" id="CHEBI:58052"/>
        <dbReference type="ChEBI" id="CHEBI:58885"/>
        <dbReference type="EC" id="1.1.1.22"/>
    </reaction>
</comment>
<feature type="domain" description="UDP-glucose/GDP-mannose dehydrogenase C-terminal" evidence="12">
    <location>
        <begin position="320"/>
        <end position="427"/>
    </location>
</feature>
<dbReference type="SUPFAM" id="SSF48179">
    <property type="entry name" value="6-phosphogluconate dehydrogenase C-terminal domain-like"/>
    <property type="match status" value="1"/>
</dbReference>
<dbReference type="PROSITE" id="PS51257">
    <property type="entry name" value="PROKAR_LIPOPROTEIN"/>
    <property type="match status" value="1"/>
</dbReference>
<evidence type="ECO:0000313" key="13">
    <source>
        <dbReference type="EMBL" id="AQZ95776.1"/>
    </source>
</evidence>
<evidence type="ECO:0000256" key="1">
    <source>
        <dbReference type="ARBA" id="ARBA00004701"/>
    </source>
</evidence>
<keyword evidence="6 8" id="KW-0520">NAD</keyword>
<comment type="pathway">
    <text evidence="1">Nucleotide-sugar biosynthesis; UDP-alpha-D-glucuronate biosynthesis; UDP-alpha-D-glucuronate from UDP-alpha-D-glucose: step 1/1.</text>
</comment>
<keyword evidence="14" id="KW-1185">Reference proteome</keyword>
<dbReference type="Proteomes" id="UP000243488">
    <property type="component" value="Chromosome"/>
</dbReference>
<dbReference type="PANTHER" id="PTHR43750:SF3">
    <property type="entry name" value="UDP-GLUCOSE 6-DEHYDROGENASE TUAD"/>
    <property type="match status" value="1"/>
</dbReference>
<dbReference type="PANTHER" id="PTHR43750">
    <property type="entry name" value="UDP-GLUCOSE 6-DEHYDROGENASE TUAD"/>
    <property type="match status" value="1"/>
</dbReference>
<evidence type="ECO:0000256" key="10">
    <source>
        <dbReference type="PIRSR" id="PIRSR500134-2"/>
    </source>
</evidence>
<dbReference type="InterPro" id="IPR001732">
    <property type="entry name" value="UDP-Glc/GDP-Man_DH_N"/>
</dbReference>
<feature type="binding site" evidence="10">
    <location>
        <position position="263"/>
    </location>
    <ligand>
        <name>substrate</name>
    </ligand>
</feature>
<dbReference type="InterPro" id="IPR014026">
    <property type="entry name" value="UDP-Glc/GDP-Man_DH_dimer"/>
</dbReference>
<feature type="binding site" evidence="11">
    <location>
        <position position="334"/>
    </location>
    <ligand>
        <name>NAD(+)</name>
        <dbReference type="ChEBI" id="CHEBI:57540"/>
    </ligand>
</feature>
<gene>
    <name evidence="13" type="ORF">BVH74_13905</name>
</gene>
<feature type="binding site" evidence="10">
    <location>
        <position position="210"/>
    </location>
    <ligand>
        <name>substrate</name>
    </ligand>
</feature>
<dbReference type="SUPFAM" id="SSF51735">
    <property type="entry name" value="NAD(P)-binding Rossmann-fold domains"/>
    <property type="match status" value="1"/>
</dbReference>
<feature type="binding site" evidence="11">
    <location>
        <position position="30"/>
    </location>
    <ligand>
        <name>NAD(+)</name>
        <dbReference type="ChEBI" id="CHEBI:57540"/>
    </ligand>
</feature>
<dbReference type="Pfam" id="PF03721">
    <property type="entry name" value="UDPG_MGDP_dh_N"/>
    <property type="match status" value="1"/>
</dbReference>
<dbReference type="GO" id="GO:0003979">
    <property type="term" value="F:UDP-glucose 6-dehydrogenase activity"/>
    <property type="evidence" value="ECO:0007669"/>
    <property type="project" value="UniProtKB-EC"/>
</dbReference>
<evidence type="ECO:0000256" key="7">
    <source>
        <dbReference type="ARBA" id="ARBA00047473"/>
    </source>
</evidence>
<proteinExistence type="inferred from homology"/>
<dbReference type="Gene3D" id="3.40.50.720">
    <property type="entry name" value="NAD(P)-binding Rossmann-like Domain"/>
    <property type="match status" value="2"/>
</dbReference>
<keyword evidence="5 8" id="KW-0560">Oxidoreductase</keyword>
<evidence type="ECO:0000256" key="2">
    <source>
        <dbReference type="ARBA" id="ARBA00006601"/>
    </source>
</evidence>
<feature type="binding site" evidence="11">
    <location>
        <position position="86"/>
    </location>
    <ligand>
        <name>NAD(+)</name>
        <dbReference type="ChEBI" id="CHEBI:57540"/>
    </ligand>
</feature>
<evidence type="ECO:0000256" key="6">
    <source>
        <dbReference type="ARBA" id="ARBA00023027"/>
    </source>
</evidence>
<dbReference type="NCBIfam" id="TIGR03026">
    <property type="entry name" value="NDP-sugDHase"/>
    <property type="match status" value="1"/>
</dbReference>
<evidence type="ECO:0000256" key="11">
    <source>
        <dbReference type="PIRSR" id="PIRSR500134-3"/>
    </source>
</evidence>
<dbReference type="SMART" id="SM00984">
    <property type="entry name" value="UDPG_MGDP_dh_C"/>
    <property type="match status" value="1"/>
</dbReference>
<evidence type="ECO:0000256" key="5">
    <source>
        <dbReference type="ARBA" id="ARBA00023002"/>
    </source>
</evidence>
<dbReference type="GO" id="GO:0000271">
    <property type="term" value="P:polysaccharide biosynthetic process"/>
    <property type="evidence" value="ECO:0007669"/>
    <property type="project" value="InterPro"/>
</dbReference>
<evidence type="ECO:0000256" key="4">
    <source>
        <dbReference type="ARBA" id="ARBA00015132"/>
    </source>
</evidence>
<protein>
    <recommendedName>
        <fullName evidence="4 8">UDP-glucose 6-dehydrogenase</fullName>
        <ecNumber evidence="3 8">1.1.1.22</ecNumber>
    </recommendedName>
</protein>
<dbReference type="KEGG" id="ppha:BVH74_13905"/>
<dbReference type="InterPro" id="IPR014027">
    <property type="entry name" value="UDP-Glc/GDP-Man_DH_C"/>
</dbReference>
<dbReference type="UniPathway" id="UPA00038">
    <property type="reaction ID" value="UER00491"/>
</dbReference>
<dbReference type="InterPro" id="IPR036220">
    <property type="entry name" value="UDP-Glc/GDP-Man_DH_C_sf"/>
</dbReference>
<evidence type="ECO:0000256" key="9">
    <source>
        <dbReference type="PIRSR" id="PIRSR500134-1"/>
    </source>
</evidence>
<dbReference type="SUPFAM" id="SSF52413">
    <property type="entry name" value="UDP-glucose/GDP-mannose dehydrogenase C-terminal domain"/>
    <property type="match status" value="1"/>
</dbReference>
<feature type="binding site" evidence="11">
    <location>
        <position position="158"/>
    </location>
    <ligand>
        <name>NAD(+)</name>
        <dbReference type="ChEBI" id="CHEBI:57540"/>
    </ligand>
</feature>
<feature type="binding site" evidence="11">
    <location>
        <position position="35"/>
    </location>
    <ligand>
        <name>NAD(+)</name>
        <dbReference type="ChEBI" id="CHEBI:57540"/>
    </ligand>
</feature>
<organism evidence="13 14">
    <name type="scientific">Halopseudomonas phragmitis</name>
    <dbReference type="NCBI Taxonomy" id="1931241"/>
    <lineage>
        <taxon>Bacteria</taxon>
        <taxon>Pseudomonadati</taxon>
        <taxon>Pseudomonadota</taxon>
        <taxon>Gammaproteobacteria</taxon>
        <taxon>Pseudomonadales</taxon>
        <taxon>Pseudomonadaceae</taxon>
        <taxon>Halopseudomonas</taxon>
    </lineage>
</organism>